<dbReference type="SMART" id="SM00607">
    <property type="entry name" value="FTP"/>
    <property type="match status" value="2"/>
</dbReference>
<sequence length="349" mass="38308">MAYLLTIALLWMISSTAAQDNDQYKNIALRGRATQSSVYSYLNVAINAIDGNQDPNFYHGSCSCTNADVSPWWRVDLLSEYKISKIVITNRGDCCGERLDGAMILIGDSLENNGNNNPSCAVVTYLPNAATQSFQCNGMTGRYVNIVLPGKQTYLQLCEVQMISKLSSLMDCIATTVLEYRPNSAIKLMSFLRVIAHHSQSLESSSIYSHLNVAINAIDGNLDSNFNHGSCSCTTIEMSPWWRVDLLTSYQISEIVITNRGDCCGQRLNGALILVGDSPENNGNNNPRALQVKCAVVTYTPNVNTLKFQCNGMTGRYVNVIISGRAEYLQLCEVQVFGAPVSNTGHVCF</sequence>
<evidence type="ECO:0000259" key="11">
    <source>
        <dbReference type="SMART" id="SM00607"/>
    </source>
</evidence>
<evidence type="ECO:0000256" key="9">
    <source>
        <dbReference type="ARBA" id="ARBA00023157"/>
    </source>
</evidence>
<dbReference type="EMBL" id="OW240913">
    <property type="protein sequence ID" value="CAH2245454.1"/>
    <property type="molecule type" value="Genomic_DNA"/>
</dbReference>
<feature type="domain" description="Fucolectin tachylectin-4 pentraxin-1" evidence="11">
    <location>
        <begin position="24"/>
        <end position="170"/>
    </location>
</feature>
<keyword evidence="5" id="KW-0964">Secreted</keyword>
<evidence type="ECO:0000256" key="8">
    <source>
        <dbReference type="ARBA" id="ARBA00022837"/>
    </source>
</evidence>
<feature type="chain" id="PRO_5042150325" description="Fucolectin tachylectin-4 pentraxin-1 domain-containing protein" evidence="10">
    <location>
        <begin position="19"/>
        <end position="349"/>
    </location>
</feature>
<dbReference type="PANTHER" id="PTHR45713:SF8">
    <property type="entry name" value="SI:CH211-215K15.4"/>
    <property type="match status" value="1"/>
</dbReference>
<dbReference type="GO" id="GO:0042806">
    <property type="term" value="F:fucose binding"/>
    <property type="evidence" value="ECO:0007669"/>
    <property type="project" value="UniProtKB-ARBA"/>
</dbReference>
<dbReference type="Pfam" id="PF22633">
    <property type="entry name" value="F5_F8_type_C_2"/>
    <property type="match status" value="2"/>
</dbReference>
<dbReference type="GO" id="GO:0046872">
    <property type="term" value="F:metal ion binding"/>
    <property type="evidence" value="ECO:0007669"/>
    <property type="project" value="UniProtKB-KW"/>
</dbReference>
<evidence type="ECO:0000256" key="6">
    <source>
        <dbReference type="ARBA" id="ARBA00022723"/>
    </source>
</evidence>
<dbReference type="Gene3D" id="2.60.120.260">
    <property type="entry name" value="Galactose-binding domain-like"/>
    <property type="match status" value="2"/>
</dbReference>
<keyword evidence="8" id="KW-0106">Calcium</keyword>
<comment type="function">
    <text evidence="1">Acts as a defensive agent. Recognizes blood group fucosylated oligosaccharides including A, B, H and Lewis B-type antigens. Does not recognize Lewis A antigen and has low affinity for monovalent haptens.</text>
</comment>
<dbReference type="GO" id="GO:0001868">
    <property type="term" value="P:regulation of complement activation, lectin pathway"/>
    <property type="evidence" value="ECO:0007669"/>
    <property type="project" value="UniProtKB-ARBA"/>
</dbReference>
<name>A0AAD1R8Y6_PELCU</name>
<reference evidence="12" key="1">
    <citation type="submission" date="2022-03" db="EMBL/GenBank/DDBJ databases">
        <authorList>
            <person name="Alioto T."/>
            <person name="Alioto T."/>
            <person name="Gomez Garrido J."/>
        </authorList>
    </citation>
    <scope>NUCLEOTIDE SEQUENCE</scope>
</reference>
<accession>A0AAD1R8Y6</accession>
<dbReference type="AlphaFoldDB" id="A0AAD1R8Y6"/>
<comment type="similarity">
    <text evidence="3">Belongs to the fucolectin family.</text>
</comment>
<evidence type="ECO:0000256" key="2">
    <source>
        <dbReference type="ARBA" id="ARBA00004613"/>
    </source>
</evidence>
<feature type="domain" description="Fucolectin tachylectin-4 pentraxin-1" evidence="11">
    <location>
        <begin position="192"/>
        <end position="342"/>
    </location>
</feature>
<dbReference type="PANTHER" id="PTHR45713">
    <property type="entry name" value="FTP DOMAIN-CONTAINING PROTEIN"/>
    <property type="match status" value="1"/>
</dbReference>
<gene>
    <name evidence="12" type="ORF">PECUL_23A014673</name>
</gene>
<keyword evidence="10" id="KW-0732">Signal</keyword>
<evidence type="ECO:0000256" key="5">
    <source>
        <dbReference type="ARBA" id="ARBA00022525"/>
    </source>
</evidence>
<dbReference type="SUPFAM" id="SSF49785">
    <property type="entry name" value="Galactose-binding domain-like"/>
    <property type="match status" value="2"/>
</dbReference>
<comment type="subcellular location">
    <subcellularLocation>
        <location evidence="2">Secreted</location>
    </subcellularLocation>
</comment>
<organism evidence="12 13">
    <name type="scientific">Pelobates cultripes</name>
    <name type="common">Western spadefoot toad</name>
    <dbReference type="NCBI Taxonomy" id="61616"/>
    <lineage>
        <taxon>Eukaryota</taxon>
        <taxon>Metazoa</taxon>
        <taxon>Chordata</taxon>
        <taxon>Craniata</taxon>
        <taxon>Vertebrata</taxon>
        <taxon>Euteleostomi</taxon>
        <taxon>Amphibia</taxon>
        <taxon>Batrachia</taxon>
        <taxon>Anura</taxon>
        <taxon>Pelobatoidea</taxon>
        <taxon>Pelobatidae</taxon>
        <taxon>Pelobates</taxon>
    </lineage>
</organism>
<protein>
    <recommendedName>
        <fullName evidence="11">Fucolectin tachylectin-4 pentraxin-1 domain-containing protein</fullName>
    </recommendedName>
</protein>
<keyword evidence="9" id="KW-1015">Disulfide bond</keyword>
<feature type="signal peptide" evidence="10">
    <location>
        <begin position="1"/>
        <end position="18"/>
    </location>
</feature>
<dbReference type="InterPro" id="IPR051941">
    <property type="entry name" value="BG_Antigen-Binding_Lectin"/>
</dbReference>
<keyword evidence="6" id="KW-0479">Metal-binding</keyword>
<dbReference type="GO" id="GO:0010185">
    <property type="term" value="P:regulation of cellular defense response"/>
    <property type="evidence" value="ECO:0007669"/>
    <property type="project" value="UniProtKB-ARBA"/>
</dbReference>
<evidence type="ECO:0000313" key="13">
    <source>
        <dbReference type="Proteomes" id="UP001295444"/>
    </source>
</evidence>
<dbReference type="InterPro" id="IPR008979">
    <property type="entry name" value="Galactose-bd-like_sf"/>
</dbReference>
<proteinExistence type="inferred from homology"/>
<evidence type="ECO:0000256" key="4">
    <source>
        <dbReference type="ARBA" id="ARBA00011233"/>
    </source>
</evidence>
<evidence type="ECO:0000256" key="7">
    <source>
        <dbReference type="ARBA" id="ARBA00022734"/>
    </source>
</evidence>
<dbReference type="GO" id="GO:0005576">
    <property type="term" value="C:extracellular region"/>
    <property type="evidence" value="ECO:0007669"/>
    <property type="project" value="UniProtKB-SubCell"/>
</dbReference>
<comment type="subunit">
    <text evidence="4">Homotrimer.</text>
</comment>
<keyword evidence="7" id="KW-0430">Lectin</keyword>
<dbReference type="InterPro" id="IPR006585">
    <property type="entry name" value="FTP1"/>
</dbReference>
<evidence type="ECO:0000256" key="1">
    <source>
        <dbReference type="ARBA" id="ARBA00002219"/>
    </source>
</evidence>
<evidence type="ECO:0000256" key="3">
    <source>
        <dbReference type="ARBA" id="ARBA00010147"/>
    </source>
</evidence>
<evidence type="ECO:0000256" key="10">
    <source>
        <dbReference type="SAM" id="SignalP"/>
    </source>
</evidence>
<keyword evidence="13" id="KW-1185">Reference proteome</keyword>
<evidence type="ECO:0000313" key="12">
    <source>
        <dbReference type="EMBL" id="CAH2245454.1"/>
    </source>
</evidence>
<dbReference type="Proteomes" id="UP001295444">
    <property type="component" value="Chromosome 02"/>
</dbReference>